<comment type="catalytic activity">
    <reaction evidence="2">
        <text>Hydrolysis of proteins in presence of ATP.</text>
        <dbReference type="EC" id="3.4.21.53"/>
    </reaction>
</comment>
<dbReference type="GO" id="GO:0005524">
    <property type="term" value="F:ATP binding"/>
    <property type="evidence" value="ECO:0007669"/>
    <property type="project" value="InterPro"/>
</dbReference>
<protein>
    <recommendedName>
        <fullName evidence="2">endopeptidase La</fullName>
        <ecNumber evidence="2">3.4.21.53</ecNumber>
    </recommendedName>
</protein>
<dbReference type="OrthoDB" id="9758568at2"/>
<keyword evidence="3" id="KW-0175">Coiled coil</keyword>
<dbReference type="Gene3D" id="1.10.8.60">
    <property type="match status" value="1"/>
</dbReference>
<dbReference type="SUPFAM" id="SSF54211">
    <property type="entry name" value="Ribosomal protein S5 domain 2-like"/>
    <property type="match status" value="1"/>
</dbReference>
<organism evidence="5 6">
    <name type="scientific">Halobacteroides halobius (strain ATCC 35273 / DSM 5150 / MD-1)</name>
    <dbReference type="NCBI Taxonomy" id="748449"/>
    <lineage>
        <taxon>Bacteria</taxon>
        <taxon>Bacillati</taxon>
        <taxon>Bacillota</taxon>
        <taxon>Clostridia</taxon>
        <taxon>Halanaerobiales</taxon>
        <taxon>Halobacteroidaceae</taxon>
        <taxon>Halobacteroides</taxon>
    </lineage>
</organism>
<keyword evidence="1 2" id="KW-0645">Protease</keyword>
<dbReference type="PROSITE" id="PS51786">
    <property type="entry name" value="LON_PROTEOLYTIC"/>
    <property type="match status" value="1"/>
</dbReference>
<evidence type="ECO:0000313" key="5">
    <source>
        <dbReference type="EMBL" id="AGB41439.1"/>
    </source>
</evidence>
<keyword evidence="6" id="KW-1185">Reference proteome</keyword>
<feature type="coiled-coil region" evidence="3">
    <location>
        <begin position="536"/>
        <end position="563"/>
    </location>
</feature>
<dbReference type="GO" id="GO:0006508">
    <property type="term" value="P:proteolysis"/>
    <property type="evidence" value="ECO:0007669"/>
    <property type="project" value="UniProtKB-KW"/>
</dbReference>
<dbReference type="GO" id="GO:0004176">
    <property type="term" value="F:ATP-dependent peptidase activity"/>
    <property type="evidence" value="ECO:0007669"/>
    <property type="project" value="UniProtKB-UniRule"/>
</dbReference>
<reference evidence="6" key="1">
    <citation type="submission" date="2012-02" db="EMBL/GenBank/DDBJ databases">
        <title>The complete genome of Halobacteroides halobius DSM 5150.</title>
        <authorList>
            <person name="Lucas S."/>
            <person name="Copeland A."/>
            <person name="Lapidus A."/>
            <person name="Glavina del Rio T."/>
            <person name="Dalin E."/>
            <person name="Tice H."/>
            <person name="Bruce D."/>
            <person name="Goodwin L."/>
            <person name="Pitluck S."/>
            <person name="Peters L."/>
            <person name="Mikhailova N."/>
            <person name="Gu W."/>
            <person name="Kyrpides N."/>
            <person name="Mavromatis K."/>
            <person name="Ivanova N."/>
            <person name="Brettin T."/>
            <person name="Detter J.C."/>
            <person name="Han C."/>
            <person name="Larimer F."/>
            <person name="Land M."/>
            <person name="Hauser L."/>
            <person name="Markowitz V."/>
            <person name="Cheng J.-F."/>
            <person name="Hugenholtz P."/>
            <person name="Woyke T."/>
            <person name="Wu D."/>
            <person name="Tindall B."/>
            <person name="Pomrenke H."/>
            <person name="Brambilla E."/>
            <person name="Klenk H.-P."/>
            <person name="Eisen J.A."/>
        </authorList>
    </citation>
    <scope>NUCLEOTIDE SEQUENCE [LARGE SCALE GENOMIC DNA]</scope>
    <source>
        <strain evidence="6">ATCC 35273 / DSM 5150 / MD-1</strain>
    </source>
</reference>
<dbReference type="InterPro" id="IPR008269">
    <property type="entry name" value="Lon_proteolytic"/>
</dbReference>
<dbReference type="Pfam" id="PF20436">
    <property type="entry name" value="LonB_AAA-LID"/>
    <property type="match status" value="1"/>
</dbReference>
<dbReference type="InterPro" id="IPR014721">
    <property type="entry name" value="Ribsml_uS5_D2-typ_fold_subgr"/>
</dbReference>
<dbReference type="InterPro" id="IPR046843">
    <property type="entry name" value="LonB_AAA-LID"/>
</dbReference>
<dbReference type="RefSeq" id="WP_015327158.1">
    <property type="nucleotide sequence ID" value="NC_019978.1"/>
</dbReference>
<comment type="similarity">
    <text evidence="2">Belongs to the peptidase S16 family.</text>
</comment>
<dbReference type="GO" id="GO:0004252">
    <property type="term" value="F:serine-type endopeptidase activity"/>
    <property type="evidence" value="ECO:0007669"/>
    <property type="project" value="UniProtKB-UniRule"/>
</dbReference>
<dbReference type="HOGENOM" id="CLU_014785_0_1_9"/>
<dbReference type="InterPro" id="IPR046844">
    <property type="entry name" value="Lon-like_helical"/>
</dbReference>
<dbReference type="AlphaFoldDB" id="L0KAP3"/>
<dbReference type="InterPro" id="IPR027065">
    <property type="entry name" value="Lon_Prtase"/>
</dbReference>
<feature type="domain" description="Lon proteolytic" evidence="4">
    <location>
        <begin position="565"/>
        <end position="760"/>
    </location>
</feature>
<dbReference type="KEGG" id="hhl:Halha_1498"/>
<dbReference type="Pfam" id="PF13654">
    <property type="entry name" value="AAA_32"/>
    <property type="match status" value="1"/>
</dbReference>
<evidence type="ECO:0000256" key="1">
    <source>
        <dbReference type="ARBA" id="ARBA00022670"/>
    </source>
</evidence>
<dbReference type="EC" id="3.4.21.53" evidence="2"/>
<dbReference type="eggNOG" id="COG1067">
    <property type="taxonomic scope" value="Bacteria"/>
</dbReference>
<dbReference type="Pfam" id="PF05362">
    <property type="entry name" value="Lon_C"/>
    <property type="match status" value="1"/>
</dbReference>
<dbReference type="Proteomes" id="UP000010880">
    <property type="component" value="Chromosome"/>
</dbReference>
<accession>L0KAP3</accession>
<keyword evidence="2" id="KW-0720">Serine protease</keyword>
<dbReference type="InterPro" id="IPR020568">
    <property type="entry name" value="Ribosomal_Su5_D2-typ_SF"/>
</dbReference>
<keyword evidence="2" id="KW-0378">Hydrolase</keyword>
<dbReference type="PRINTS" id="PR00830">
    <property type="entry name" value="ENDOLAPTASE"/>
</dbReference>
<dbReference type="GO" id="GO:0030163">
    <property type="term" value="P:protein catabolic process"/>
    <property type="evidence" value="ECO:0007669"/>
    <property type="project" value="InterPro"/>
</dbReference>
<evidence type="ECO:0000256" key="2">
    <source>
        <dbReference type="PROSITE-ProRule" id="PRU01122"/>
    </source>
</evidence>
<dbReference type="PANTHER" id="PTHR10046">
    <property type="entry name" value="ATP DEPENDENT LON PROTEASE FAMILY MEMBER"/>
    <property type="match status" value="1"/>
</dbReference>
<evidence type="ECO:0000313" key="6">
    <source>
        <dbReference type="Proteomes" id="UP000010880"/>
    </source>
</evidence>
<name>L0KAP3_HALHC</name>
<dbReference type="Gene3D" id="3.40.50.300">
    <property type="entry name" value="P-loop containing nucleotide triphosphate hydrolases"/>
    <property type="match status" value="2"/>
</dbReference>
<dbReference type="EMBL" id="CP003359">
    <property type="protein sequence ID" value="AGB41439.1"/>
    <property type="molecule type" value="Genomic_DNA"/>
</dbReference>
<feature type="active site" evidence="2">
    <location>
        <position position="655"/>
    </location>
</feature>
<evidence type="ECO:0000256" key="3">
    <source>
        <dbReference type="SAM" id="Coils"/>
    </source>
</evidence>
<dbReference type="STRING" id="748449.Halha_1498"/>
<evidence type="ECO:0000259" key="4">
    <source>
        <dbReference type="PROSITE" id="PS51786"/>
    </source>
</evidence>
<dbReference type="Pfam" id="PF20437">
    <property type="entry name" value="LonC_helical"/>
    <property type="match status" value="1"/>
</dbReference>
<dbReference type="InterPro" id="IPR027417">
    <property type="entry name" value="P-loop_NTPase"/>
</dbReference>
<proteinExistence type="inferred from homology"/>
<feature type="coiled-coil region" evidence="3">
    <location>
        <begin position="198"/>
        <end position="240"/>
    </location>
</feature>
<dbReference type="InterPro" id="IPR041699">
    <property type="entry name" value="AAA_32"/>
</dbReference>
<feature type="active site" evidence="2">
    <location>
        <position position="698"/>
    </location>
</feature>
<dbReference type="Gene3D" id="3.30.230.10">
    <property type="match status" value="1"/>
</dbReference>
<sequence>MTVVELDSKDLRKKCDLSQFEFATTDELAPLFTALGAKRALEAIDFGLEVKQTGYNIFALNFCDAEEQEYITSLIKERALKEEPSDDLCYVYNFDNPKQPQILYLPAGLGKEFKDDMDDFLSQIQKSLKHTFSGDEFQKRKSQLKNRYKGQSKLLWTELRKEVEELGYILEREEEGFAIIPLLEDGDPMSEEYYTQLAAEEKEKIQQTTQLIQEKIDQVFDEVTKIREQYRSKVEKLKEELALDLVTNYLDPLIKKYNNFTRVNSYFSKLQEDILANLDIFEIEGQDASFFLVEDNDNLEDKLTRYKVNLVVDNSESEGAPVILETNPTYYNLVGSIEYDNHSNQLQTDLLKIKTGALQRANGGYLILEARKLLSSFKSWQTLKRVLKTGKVEIENLGQEYDKFPLVTLEPEGIECNLTIILLGSPQIYRLLYHYDPDFKKLFKIKADFDAEMERNEKNNYQLAQFIAQQCQEKDLRPLDYKAVAKVIEYSSWLRRDQEKLTTKFSTIIDLLYEADTIAKLNNKEIITEIAIKEVLNKREQRVNRYEEKIQELYQEDKILLETTGDKIGQINGLSVLDLGDYTFGRPSKITAAVYQGQRGVINIEREADLSGKIHDKGILILTAYLGEKFAQDKPLSLTASLCFEQMYSEIDGDSASSAELYTLLSALAQVPLRQDLAVTGSVNQQGKVQPVGGVTEKIEGFFRVCKEEGLTGKQGVLIPKQNKNDLMLKDEVIKAVNNNKFHIYTVSCIEEGIELLTGKKVEVINNLVDKRIEKWADESK</sequence>
<dbReference type="PATRIC" id="fig|748449.3.peg.1449"/>
<gene>
    <name evidence="5" type="ordered locus">Halha_1498</name>
</gene>